<dbReference type="PANTHER" id="PTHR42915">
    <property type="entry name" value="HYPOTHETICAL 460 KDA PROTEIN IN FEUA-SIGW INTERGENIC REGION [PRECURSOR]"/>
    <property type="match status" value="1"/>
</dbReference>
<dbReference type="PIRSF" id="PIRSF016719">
    <property type="entry name" value="UCP016719"/>
    <property type="match status" value="1"/>
</dbReference>
<dbReference type="EMBL" id="JAGTAR010000001">
    <property type="protein sequence ID" value="MBR8534153.1"/>
    <property type="molecule type" value="Genomic_DNA"/>
</dbReference>
<name>A0A941EYL9_9BACT</name>
<sequence>MRNFILITLLVFSLISAYSCKLSVKDDIPKSRLGCEQFEKYLPLLEGKHVALLVNHTSLVGKSHLVDTLLARGILVKKIFAPEHGFRGKADAGELIENNVDAKTALPIISLYGQHKKPTVEDLKGIDVVVFDIQDVGVRFYTYISSMHYMMEACAEHAVKMLVLDRPNPNGDYFDGPVLQNEFQSFVGMHPIPVVHGLTVGELALMINGEYWLNDSLQCDLSVIKMANYTHDMAYSLPVKPSPNLPTDLSIRLYPSLCYFEATEVSIGRGTYMPFQVIGYPDSTFGQFTFTPVSIEGMSKYPPQQDKLCYGVDLRHENLTHHFSLKYLLEFYEKSGKREDFISRKRWFNLLAGNDTLLKKIEAGWTEEAIRESWQEELNAYSKLREQYFLYP</sequence>
<dbReference type="GO" id="GO:0033922">
    <property type="term" value="F:peptidoglycan beta-N-acetylmuramidase activity"/>
    <property type="evidence" value="ECO:0007669"/>
    <property type="project" value="InterPro"/>
</dbReference>
<feature type="domain" description="Peptidoglycan beta-N-acetylmuramidase NamZ C-terminal" evidence="2">
    <location>
        <begin position="253"/>
        <end position="391"/>
    </location>
</feature>
<dbReference type="InterPro" id="IPR048503">
    <property type="entry name" value="NamZ_C"/>
</dbReference>
<keyword evidence="4" id="KW-1185">Reference proteome</keyword>
<dbReference type="PANTHER" id="PTHR42915:SF1">
    <property type="entry name" value="PEPTIDOGLYCAN BETA-N-ACETYLMURAMIDASE NAMZ"/>
    <property type="match status" value="1"/>
</dbReference>
<dbReference type="InterPro" id="IPR008302">
    <property type="entry name" value="NamZ"/>
</dbReference>
<dbReference type="Proteomes" id="UP000679220">
    <property type="component" value="Unassembled WGS sequence"/>
</dbReference>
<comment type="caution">
    <text evidence="3">The sequence shown here is derived from an EMBL/GenBank/DDBJ whole genome shotgun (WGS) entry which is preliminary data.</text>
</comment>
<dbReference type="RefSeq" id="WP_212188054.1">
    <property type="nucleotide sequence ID" value="NZ_JAGTAR010000001.1"/>
</dbReference>
<gene>
    <name evidence="3" type="ORF">KDU71_01145</name>
</gene>
<evidence type="ECO:0000259" key="1">
    <source>
        <dbReference type="Pfam" id="PF07075"/>
    </source>
</evidence>
<reference evidence="3" key="1">
    <citation type="journal article" date="2018" name="Int. J. Syst. Evol. Microbiol.">
        <title>Carboxylicivirga sediminis sp. nov., isolated from coastal sediment.</title>
        <authorList>
            <person name="Wang F.Q."/>
            <person name="Ren L.H."/>
            <person name="Zou R.J."/>
            <person name="Sun Y.Z."/>
            <person name="Liu X.J."/>
            <person name="Jiang F."/>
            <person name="Liu L.J."/>
        </authorList>
    </citation>
    <scope>NUCLEOTIDE SEQUENCE</scope>
    <source>
        <strain evidence="3">JR1</strain>
    </source>
</reference>
<dbReference type="AlphaFoldDB" id="A0A941EYL9"/>
<accession>A0A941EYL9</accession>
<dbReference type="InterPro" id="IPR048502">
    <property type="entry name" value="NamZ_N"/>
</dbReference>
<evidence type="ECO:0000313" key="3">
    <source>
        <dbReference type="EMBL" id="MBR8534153.1"/>
    </source>
</evidence>
<dbReference type="Gene3D" id="3.40.50.12170">
    <property type="entry name" value="Uncharacterised protein PF07075, DUF1343"/>
    <property type="match status" value="1"/>
</dbReference>
<dbReference type="Gene3D" id="3.90.1150.140">
    <property type="match status" value="1"/>
</dbReference>
<feature type="domain" description="Peptidoglycan beta-N-acetylmuramidase NamZ N-terminal" evidence="1">
    <location>
        <begin position="50"/>
        <end position="247"/>
    </location>
</feature>
<dbReference type="Pfam" id="PF07075">
    <property type="entry name" value="NamZ_N"/>
    <property type="match status" value="1"/>
</dbReference>
<proteinExistence type="predicted"/>
<evidence type="ECO:0000313" key="4">
    <source>
        <dbReference type="Proteomes" id="UP000679220"/>
    </source>
</evidence>
<organism evidence="3 4">
    <name type="scientific">Carboxylicivirga sediminis</name>
    <dbReference type="NCBI Taxonomy" id="2006564"/>
    <lineage>
        <taxon>Bacteria</taxon>
        <taxon>Pseudomonadati</taxon>
        <taxon>Bacteroidota</taxon>
        <taxon>Bacteroidia</taxon>
        <taxon>Marinilabiliales</taxon>
        <taxon>Marinilabiliaceae</taxon>
        <taxon>Carboxylicivirga</taxon>
    </lineage>
</organism>
<dbReference type="Pfam" id="PF20732">
    <property type="entry name" value="NamZ_C"/>
    <property type="match status" value="1"/>
</dbReference>
<dbReference type="PROSITE" id="PS51257">
    <property type="entry name" value="PROKAR_LIPOPROTEIN"/>
    <property type="match status" value="1"/>
</dbReference>
<evidence type="ECO:0000259" key="2">
    <source>
        <dbReference type="Pfam" id="PF20732"/>
    </source>
</evidence>
<reference evidence="3" key="2">
    <citation type="submission" date="2021-04" db="EMBL/GenBank/DDBJ databases">
        <authorList>
            <person name="Zhang T."/>
            <person name="Zhang Y."/>
            <person name="Lu D."/>
            <person name="Zuo D."/>
            <person name="Du Z."/>
        </authorList>
    </citation>
    <scope>NUCLEOTIDE SEQUENCE</scope>
    <source>
        <strain evidence="3">JR1</strain>
    </source>
</reference>
<protein>
    <submittedName>
        <fullName evidence="3">DUF1343 domain-containing protein</fullName>
    </submittedName>
</protein>